<keyword evidence="1" id="KW-0032">Aminotransferase</keyword>
<gene>
    <name evidence="1" type="ORF">LOK49_LG14G00649</name>
</gene>
<name>A0ACC0FAA9_9ERIC</name>
<evidence type="ECO:0000313" key="1">
    <source>
        <dbReference type="EMBL" id="KAI7985530.1"/>
    </source>
</evidence>
<organism evidence="1 2">
    <name type="scientific">Camellia lanceoleosa</name>
    <dbReference type="NCBI Taxonomy" id="1840588"/>
    <lineage>
        <taxon>Eukaryota</taxon>
        <taxon>Viridiplantae</taxon>
        <taxon>Streptophyta</taxon>
        <taxon>Embryophyta</taxon>
        <taxon>Tracheophyta</taxon>
        <taxon>Spermatophyta</taxon>
        <taxon>Magnoliopsida</taxon>
        <taxon>eudicotyledons</taxon>
        <taxon>Gunneridae</taxon>
        <taxon>Pentapetalae</taxon>
        <taxon>asterids</taxon>
        <taxon>Ericales</taxon>
        <taxon>Theaceae</taxon>
        <taxon>Camellia</taxon>
    </lineage>
</organism>
<accession>A0ACC0FAA9</accession>
<dbReference type="EMBL" id="CM045772">
    <property type="protein sequence ID" value="KAI7985530.1"/>
    <property type="molecule type" value="Genomic_DNA"/>
</dbReference>
<proteinExistence type="predicted"/>
<protein>
    <submittedName>
        <fullName evidence="1">Aminotransferase TAT2</fullName>
    </submittedName>
</protein>
<comment type="caution">
    <text evidence="1">The sequence shown here is derived from an EMBL/GenBank/DDBJ whole genome shotgun (WGS) entry which is preliminary data.</text>
</comment>
<keyword evidence="1" id="KW-0808">Transferase</keyword>
<dbReference type="Proteomes" id="UP001060215">
    <property type="component" value="Chromosome 15"/>
</dbReference>
<keyword evidence="2" id="KW-1185">Reference proteome</keyword>
<sequence length="324" mass="36351">MMRYTMPLVKSHAGVVWRIIENHKASAAQYVCRILKVGRLQGACPMPAHIPLELCGQVAHPTWLMPCMQTRRVNCVAFITKTFVCVFQRGIRDIAGLYGTELSLDGVQKYRKGNELQSISSICFKAARIAAVLIDDGIEFDKMHDIEWHRNFAPMVGRILRIEHLAEKILDELSPDDAFVTSGCTQAIDVALSMLARPGVNILLPRPGFPIYELCAAFRHLEVRHFDLDLCQLLRNHNTAAMVIVNPGNPCGNVYTYQHLKKIAETAKRLKILVIADEVYGLLAFGANPFVLMGVFGSVVPVLTLSSLSKRWMVPGWRLGWYCF</sequence>
<reference evidence="1 2" key="1">
    <citation type="journal article" date="2022" name="Plant J.">
        <title>Chromosome-level genome of Camellia lanceoleosa provides a valuable resource for understanding genome evolution and self-incompatibility.</title>
        <authorList>
            <person name="Gong W."/>
            <person name="Xiao S."/>
            <person name="Wang L."/>
            <person name="Liao Z."/>
            <person name="Chang Y."/>
            <person name="Mo W."/>
            <person name="Hu G."/>
            <person name="Li W."/>
            <person name="Zhao G."/>
            <person name="Zhu H."/>
            <person name="Hu X."/>
            <person name="Ji K."/>
            <person name="Xiang X."/>
            <person name="Song Q."/>
            <person name="Yuan D."/>
            <person name="Jin S."/>
            <person name="Zhang L."/>
        </authorList>
    </citation>
    <scope>NUCLEOTIDE SEQUENCE [LARGE SCALE GENOMIC DNA]</scope>
    <source>
        <strain evidence="1">SQ_2022a</strain>
    </source>
</reference>
<evidence type="ECO:0000313" key="2">
    <source>
        <dbReference type="Proteomes" id="UP001060215"/>
    </source>
</evidence>